<protein>
    <submittedName>
        <fullName evidence="1">Uncharacterized protein</fullName>
    </submittedName>
</protein>
<comment type="caution">
    <text evidence="1">The sequence shown here is derived from an EMBL/GenBank/DDBJ whole genome shotgun (WGS) entry which is preliminary data.</text>
</comment>
<sequence>MTLITLMNAPAPTSIVALDRMHGGLFIFFADGKSAFYPDAMLYSLLFLADPISEQKDEGSPTTQI</sequence>
<dbReference type="AlphaFoldDB" id="A0A9X0QK50"/>
<dbReference type="RefSeq" id="WP_183981522.1">
    <property type="nucleotide sequence ID" value="NZ_JACHEB010000017.1"/>
</dbReference>
<name>A0A9X0QK50_9BACT</name>
<dbReference type="Proteomes" id="UP000535182">
    <property type="component" value="Unassembled WGS sequence"/>
</dbReference>
<gene>
    <name evidence="1" type="ORF">HDF14_005374</name>
</gene>
<keyword evidence="2" id="KW-1185">Reference proteome</keyword>
<reference evidence="1 2" key="1">
    <citation type="submission" date="2020-08" db="EMBL/GenBank/DDBJ databases">
        <title>Genomic Encyclopedia of Type Strains, Phase IV (KMG-V): Genome sequencing to study the core and pangenomes of soil and plant-associated prokaryotes.</title>
        <authorList>
            <person name="Whitman W."/>
        </authorList>
    </citation>
    <scope>NUCLEOTIDE SEQUENCE [LARGE SCALE GENOMIC DNA]</scope>
    <source>
        <strain evidence="1 2">X5P2</strain>
    </source>
</reference>
<proteinExistence type="predicted"/>
<dbReference type="EMBL" id="JACHEB010000017">
    <property type="protein sequence ID" value="MBB5331725.1"/>
    <property type="molecule type" value="Genomic_DNA"/>
</dbReference>
<organism evidence="1 2">
    <name type="scientific">Tunturiibacter gelidiferens</name>
    <dbReference type="NCBI Taxonomy" id="3069689"/>
    <lineage>
        <taxon>Bacteria</taxon>
        <taxon>Pseudomonadati</taxon>
        <taxon>Acidobacteriota</taxon>
        <taxon>Terriglobia</taxon>
        <taxon>Terriglobales</taxon>
        <taxon>Acidobacteriaceae</taxon>
        <taxon>Tunturiibacter</taxon>
    </lineage>
</organism>
<evidence type="ECO:0000313" key="1">
    <source>
        <dbReference type="EMBL" id="MBB5331725.1"/>
    </source>
</evidence>
<accession>A0A9X0QK50</accession>
<evidence type="ECO:0000313" key="2">
    <source>
        <dbReference type="Proteomes" id="UP000535182"/>
    </source>
</evidence>